<proteinExistence type="predicted"/>
<gene>
    <name evidence="2" type="ORF">PR048_033674</name>
</gene>
<keyword evidence="3" id="KW-1185">Reference proteome</keyword>
<name>A0ABQ9G0Z4_9NEOP</name>
<protein>
    <submittedName>
        <fullName evidence="2">Uncharacterized protein</fullName>
    </submittedName>
</protein>
<evidence type="ECO:0000313" key="3">
    <source>
        <dbReference type="Proteomes" id="UP001159363"/>
    </source>
</evidence>
<reference evidence="2 3" key="1">
    <citation type="submission" date="2023-02" db="EMBL/GenBank/DDBJ databases">
        <title>LHISI_Scaffold_Assembly.</title>
        <authorList>
            <person name="Stuart O.P."/>
            <person name="Cleave R."/>
            <person name="Magrath M.J.L."/>
            <person name="Mikheyev A.S."/>
        </authorList>
    </citation>
    <scope>NUCLEOTIDE SEQUENCE [LARGE SCALE GENOMIC DNA]</scope>
    <source>
        <strain evidence="2">Daus_M_001</strain>
        <tissue evidence="2">Leg muscle</tissue>
    </source>
</reference>
<dbReference type="EMBL" id="JARBHB010000017">
    <property type="protein sequence ID" value="KAJ8866150.1"/>
    <property type="molecule type" value="Genomic_DNA"/>
</dbReference>
<evidence type="ECO:0000313" key="2">
    <source>
        <dbReference type="EMBL" id="KAJ8866150.1"/>
    </source>
</evidence>
<sequence>MPHRHYARSTKLASKLFVETISAESLIEARYRRQDCTPVQCFARRGDERVDAHISVALIAPTLLGFRSARFLQPGGHFNWLLRAEKASLFSELPVSKQASRTLIGISVAKVCQGHAMRLNIHGVASFRSTLPGTLPKIRLANIFTCIFHSVSSAIPLRDASHRFLWMTHSHTLLLTVGREKQAAVLVSLNTTPSERKGAYFLFPSLKPSLLSTESTRHRSGVREAPGLESRARHERGRGDRVVRLLASHKGEPGSIPGGVTYRFSHVGIVPDDAADRRVSPGISRFPPLLHSGAAPFSPHFTFIGSQDLDVKSRPNLSTHSLTGGVTLTVGKGKGGGVLGLQPHIPPPHGYGPYDKGYITTGIKCAIAPKSKARNWRAVFGAAASERLARSPPTKANRVQSPAGSPDFCKWESCRTMPLVGGFSRGSPVSPAPSFRSCSIFTLITLIGSQDLAQDVYSSLGVISWSGGRENCLPLGIGWNVGNAGGLAGKHRAVFAPSPSLPEATKHSRHCLPARYSSIAFLLIDRFLRRSVVLSSRFLLCTDHLCLHLIKLTYPPGGGGGGGEGYWSMFAVAIFQHPARLIDRFLFRLYNPSCLYPRRRWSRALRLIFSTFPNRKYATLHILSCPRGKFSLLFSGRVTPDFRMWESCRTMSFIGGFSRGSPVSTALSFRRCSMLILITLIGSQDLDYHDGNTVLLAHKNDEALGVHVSVARIAP</sequence>
<comment type="caution">
    <text evidence="2">The sequence shown here is derived from an EMBL/GenBank/DDBJ whole genome shotgun (WGS) entry which is preliminary data.</text>
</comment>
<organism evidence="2 3">
    <name type="scientific">Dryococelus australis</name>
    <dbReference type="NCBI Taxonomy" id="614101"/>
    <lineage>
        <taxon>Eukaryota</taxon>
        <taxon>Metazoa</taxon>
        <taxon>Ecdysozoa</taxon>
        <taxon>Arthropoda</taxon>
        <taxon>Hexapoda</taxon>
        <taxon>Insecta</taxon>
        <taxon>Pterygota</taxon>
        <taxon>Neoptera</taxon>
        <taxon>Polyneoptera</taxon>
        <taxon>Phasmatodea</taxon>
        <taxon>Verophasmatodea</taxon>
        <taxon>Anareolatae</taxon>
        <taxon>Phasmatidae</taxon>
        <taxon>Eurycanthinae</taxon>
        <taxon>Dryococelus</taxon>
    </lineage>
</organism>
<dbReference type="Proteomes" id="UP001159363">
    <property type="component" value="Chromosome 16"/>
</dbReference>
<feature type="region of interest" description="Disordered" evidence="1">
    <location>
        <begin position="214"/>
        <end position="236"/>
    </location>
</feature>
<accession>A0ABQ9G0Z4</accession>
<evidence type="ECO:0000256" key="1">
    <source>
        <dbReference type="SAM" id="MobiDB-lite"/>
    </source>
</evidence>